<evidence type="ECO:0000313" key="2">
    <source>
        <dbReference type="Proteomes" id="UP001163324"/>
    </source>
</evidence>
<gene>
    <name evidence="1" type="ORF">N3K66_000797</name>
</gene>
<dbReference type="EMBL" id="CM047940">
    <property type="protein sequence ID" value="KAI9904268.1"/>
    <property type="molecule type" value="Genomic_DNA"/>
</dbReference>
<comment type="caution">
    <text evidence="1">The sequence shown here is derived from an EMBL/GenBank/DDBJ whole genome shotgun (WGS) entry which is preliminary data.</text>
</comment>
<name>A0ACC0VFM1_9HYPO</name>
<evidence type="ECO:0000313" key="1">
    <source>
        <dbReference type="EMBL" id="KAI9904268.1"/>
    </source>
</evidence>
<proteinExistence type="predicted"/>
<dbReference type="Proteomes" id="UP001163324">
    <property type="component" value="Chromosome 1"/>
</dbReference>
<organism evidence="1 2">
    <name type="scientific">Trichothecium roseum</name>
    <dbReference type="NCBI Taxonomy" id="47278"/>
    <lineage>
        <taxon>Eukaryota</taxon>
        <taxon>Fungi</taxon>
        <taxon>Dikarya</taxon>
        <taxon>Ascomycota</taxon>
        <taxon>Pezizomycotina</taxon>
        <taxon>Sordariomycetes</taxon>
        <taxon>Hypocreomycetidae</taxon>
        <taxon>Hypocreales</taxon>
        <taxon>Hypocreales incertae sedis</taxon>
        <taxon>Trichothecium</taxon>
    </lineage>
</organism>
<sequence length="295" mass="32089">MASYETARNLSVEVGGINFAYRKVGPAHGIVSSAIPLVLLMHFRGTMDHWDPALVNPLAANRPVILVDNAGVGRSGGEVPKTFAGWAEHYINFIKALDLQQVDVLGFSMGGCVAQLVALNSPLGLVRRLILCGTTPSTGPGTVTAPLDAFNQLKGAVTQQEQRDAFLKTFFTQTPHSQAAGVAAWDRIIQARTHRVDYVAPDAAHRQAIAFAKFMDPKQADAASYNRFSQLNLPVLIANGSDDLLLPTENSILMWRMLSHAKAQLHLYPDSGHGFFYQYASHFAQLANEFLDGAF</sequence>
<protein>
    <submittedName>
        <fullName evidence="1">Uncharacterized protein</fullName>
    </submittedName>
</protein>
<accession>A0ACC0VFM1</accession>
<reference evidence="1" key="1">
    <citation type="submission" date="2022-10" db="EMBL/GenBank/DDBJ databases">
        <title>Complete Genome of Trichothecium roseum strain YXFP-22015, a Plant Pathogen Isolated from Citrus.</title>
        <authorList>
            <person name="Wang Y."/>
            <person name="Zhu L."/>
        </authorList>
    </citation>
    <scope>NUCLEOTIDE SEQUENCE</scope>
    <source>
        <strain evidence="1">YXFP-22015</strain>
    </source>
</reference>
<keyword evidence="2" id="KW-1185">Reference proteome</keyword>